<dbReference type="PANTHER" id="PTHR37722">
    <property type="entry name" value="OS01G0167700 PROTEIN"/>
    <property type="match status" value="1"/>
</dbReference>
<evidence type="ECO:0000313" key="4">
    <source>
        <dbReference type="Proteomes" id="UP000663760"/>
    </source>
</evidence>
<keyword evidence="4" id="KW-1185">Reference proteome</keyword>
<gene>
    <name evidence="3" type="ORF">SI8410_01001316</name>
</gene>
<dbReference type="OrthoDB" id="994901at2759"/>
<dbReference type="Proteomes" id="UP000663760">
    <property type="component" value="Chromosome 1"/>
</dbReference>
<dbReference type="AlphaFoldDB" id="A0A7I8K0F6"/>
<proteinExistence type="predicted"/>
<organism evidence="3 4">
    <name type="scientific">Spirodela intermedia</name>
    <name type="common">Intermediate duckweed</name>
    <dbReference type="NCBI Taxonomy" id="51605"/>
    <lineage>
        <taxon>Eukaryota</taxon>
        <taxon>Viridiplantae</taxon>
        <taxon>Streptophyta</taxon>
        <taxon>Embryophyta</taxon>
        <taxon>Tracheophyta</taxon>
        <taxon>Spermatophyta</taxon>
        <taxon>Magnoliopsida</taxon>
        <taxon>Liliopsida</taxon>
        <taxon>Araceae</taxon>
        <taxon>Lemnoideae</taxon>
        <taxon>Spirodela</taxon>
    </lineage>
</organism>
<dbReference type="PANTHER" id="PTHR37722:SF2">
    <property type="entry name" value="OS01G0167700 PROTEIN"/>
    <property type="match status" value="1"/>
</dbReference>
<evidence type="ECO:0000256" key="2">
    <source>
        <dbReference type="SAM" id="Phobius"/>
    </source>
</evidence>
<keyword evidence="2" id="KW-0472">Membrane</keyword>
<reference evidence="3" key="1">
    <citation type="submission" date="2020-02" db="EMBL/GenBank/DDBJ databases">
        <authorList>
            <person name="Scholz U."/>
            <person name="Mascher M."/>
            <person name="Fiebig A."/>
        </authorList>
    </citation>
    <scope>NUCLEOTIDE SEQUENCE</scope>
</reference>
<feature type="compositionally biased region" description="Basic residues" evidence="1">
    <location>
        <begin position="8"/>
        <end position="23"/>
    </location>
</feature>
<feature type="transmembrane region" description="Helical" evidence="2">
    <location>
        <begin position="229"/>
        <end position="252"/>
    </location>
</feature>
<evidence type="ECO:0000313" key="3">
    <source>
        <dbReference type="EMBL" id="CAA7389238.1"/>
    </source>
</evidence>
<dbReference type="EMBL" id="LR746264">
    <property type="protein sequence ID" value="CAA7389238.1"/>
    <property type="molecule type" value="Genomic_DNA"/>
</dbReference>
<feature type="region of interest" description="Disordered" evidence="1">
    <location>
        <begin position="1"/>
        <end position="54"/>
    </location>
</feature>
<keyword evidence="2" id="KW-1133">Transmembrane helix</keyword>
<sequence>MLQWMGGSRRKVSTSRKSTHTRQKQYFEQRKRQKLTFGSENHEDRRHKRLNHHDEPNSLDILSLNNLAAIAEECFHSDENDNSAFQEKVGASQSLTEFPSNNIMPYNDHSRELSKDSFHSFLNEKFHIFSAETVQEFPKIPIACNYSKKGHENLEESKTSKTSFSGPHQTSITAPKTKGLKITSENQISILDLLSDDQSYCRSEGLPSEEQHVAFSVAGESVGFGRISLVLYGFLNTLMFCNAYTGSFWTLLLF</sequence>
<keyword evidence="2" id="KW-0812">Transmembrane</keyword>
<name>A0A7I8K0F6_SPIIN</name>
<accession>A0A7I8K0F6</accession>
<evidence type="ECO:0000256" key="1">
    <source>
        <dbReference type="SAM" id="MobiDB-lite"/>
    </source>
</evidence>
<protein>
    <submittedName>
        <fullName evidence="3">Uncharacterized protein</fullName>
    </submittedName>
</protein>